<evidence type="ECO:0000313" key="3">
    <source>
        <dbReference type="Proteomes" id="UP001629260"/>
    </source>
</evidence>
<evidence type="ECO:0000256" key="1">
    <source>
        <dbReference type="SAM" id="SignalP"/>
    </source>
</evidence>
<organism evidence="2 3">
    <name type="scientific">Flavobacterium plantiphilum</name>
    <dbReference type="NCBI Taxonomy" id="3163297"/>
    <lineage>
        <taxon>Bacteria</taxon>
        <taxon>Pseudomonadati</taxon>
        <taxon>Bacteroidota</taxon>
        <taxon>Flavobacteriia</taxon>
        <taxon>Flavobacteriales</taxon>
        <taxon>Flavobacteriaceae</taxon>
        <taxon>Flavobacterium</taxon>
    </lineage>
</organism>
<feature type="signal peptide" evidence="1">
    <location>
        <begin position="1"/>
        <end position="18"/>
    </location>
</feature>
<gene>
    <name evidence="2" type="ORF">ABS764_14445</name>
</gene>
<dbReference type="RefSeq" id="WP_408082497.1">
    <property type="nucleotide sequence ID" value="NZ_JBELQA010000009.1"/>
</dbReference>
<sequence>MKKLILLPLLLICVNTFSQTKSKKDTFTLLVTKVHGDLNKDNLEDKVVVTQDTINENAPYKLQIFFAQPNGQFKLIATSTKIITPQYPDGRDGYRTGDGFMDVTISKGIVSVNFGLLRGHFEHKFRFQNGNFELIGFSSVSSDGHGKMYTTDFNLSTGIRIEKIENYGEDDDGVSSNIKKKILIRPLPKIQDVEPYENELY</sequence>
<evidence type="ECO:0000313" key="2">
    <source>
        <dbReference type="EMBL" id="MFL9832048.1"/>
    </source>
</evidence>
<dbReference type="Proteomes" id="UP001629260">
    <property type="component" value="Unassembled WGS sequence"/>
</dbReference>
<accession>A0ABW8XVX9</accession>
<name>A0ABW8XVX9_9FLAO</name>
<reference evidence="2 3" key="1">
    <citation type="submission" date="2024-06" db="EMBL/GenBank/DDBJ databases">
        <authorList>
            <person name="Kaempfer P."/>
            <person name="Viver T."/>
        </authorList>
    </citation>
    <scope>NUCLEOTIDE SEQUENCE [LARGE SCALE GENOMIC DNA]</scope>
    <source>
        <strain evidence="2 3">ST-87</strain>
    </source>
</reference>
<protein>
    <submittedName>
        <fullName evidence="2">Uncharacterized protein</fullName>
    </submittedName>
</protein>
<feature type="chain" id="PRO_5046677762" evidence="1">
    <location>
        <begin position="19"/>
        <end position="201"/>
    </location>
</feature>
<comment type="caution">
    <text evidence="2">The sequence shown here is derived from an EMBL/GenBank/DDBJ whole genome shotgun (WGS) entry which is preliminary data.</text>
</comment>
<proteinExistence type="predicted"/>
<keyword evidence="3" id="KW-1185">Reference proteome</keyword>
<keyword evidence="1" id="KW-0732">Signal</keyword>
<dbReference type="EMBL" id="JBELQA010000009">
    <property type="protein sequence ID" value="MFL9832048.1"/>
    <property type="molecule type" value="Genomic_DNA"/>
</dbReference>